<sequence length="202" mass="21540">MMGLIRSKLVDEGVAAADSGQLLDDLESTDPAARRNAARLLAGQRDSVDALADRLRVESEPSVVETLLTAIGRTDGPRAVSALVDLLRDEDAARRNGAIETLQEMDPEVVLQEIAGLLDDPDSDVRIFALGVLHRLRHPSAACLARRVIASDPHVNVCAAAVEVLAEIGTPDMVADLEAVAGRFRTEPFMAFAVTAAIKRIA</sequence>
<accession>A0A5M6HWK0</accession>
<proteinExistence type="predicted"/>
<dbReference type="InterPro" id="IPR016024">
    <property type="entry name" value="ARM-type_fold"/>
</dbReference>
<dbReference type="Gene3D" id="1.25.10.10">
    <property type="entry name" value="Leucine-rich Repeat Variant"/>
    <property type="match status" value="1"/>
</dbReference>
<gene>
    <name evidence="1" type="ORF">F1193_11100</name>
</gene>
<keyword evidence="2" id="KW-1185">Reference proteome</keyword>
<dbReference type="EMBL" id="VWPL01000018">
    <property type="protein sequence ID" value="KAA5599919.1"/>
    <property type="molecule type" value="Genomic_DNA"/>
</dbReference>
<dbReference type="Pfam" id="PF13646">
    <property type="entry name" value="HEAT_2"/>
    <property type="match status" value="2"/>
</dbReference>
<dbReference type="OrthoDB" id="7359267at2"/>
<dbReference type="Proteomes" id="UP000323886">
    <property type="component" value="Unassembled WGS sequence"/>
</dbReference>
<dbReference type="AlphaFoldDB" id="A0A5M6HWK0"/>
<organism evidence="1 2">
    <name type="scientific">Blastochloris sulfoviridis</name>
    <dbReference type="NCBI Taxonomy" id="50712"/>
    <lineage>
        <taxon>Bacteria</taxon>
        <taxon>Pseudomonadati</taxon>
        <taxon>Pseudomonadota</taxon>
        <taxon>Alphaproteobacteria</taxon>
        <taxon>Hyphomicrobiales</taxon>
        <taxon>Blastochloridaceae</taxon>
        <taxon>Blastochloris</taxon>
    </lineage>
</organism>
<dbReference type="SUPFAM" id="SSF48371">
    <property type="entry name" value="ARM repeat"/>
    <property type="match status" value="1"/>
</dbReference>
<evidence type="ECO:0000313" key="2">
    <source>
        <dbReference type="Proteomes" id="UP000323886"/>
    </source>
</evidence>
<comment type="caution">
    <text evidence="1">The sequence shown here is derived from an EMBL/GenBank/DDBJ whole genome shotgun (WGS) entry which is preliminary data.</text>
</comment>
<reference evidence="1 2" key="1">
    <citation type="submission" date="2019-09" db="EMBL/GenBank/DDBJ databases">
        <title>Draft Whole-Genome sequence of Blastochloris sulfoviridis DSM 729.</title>
        <authorList>
            <person name="Meyer T.E."/>
            <person name="Kyndt J.A."/>
        </authorList>
    </citation>
    <scope>NUCLEOTIDE SEQUENCE [LARGE SCALE GENOMIC DNA]</scope>
    <source>
        <strain evidence="1 2">DSM 729</strain>
    </source>
</reference>
<evidence type="ECO:0000313" key="1">
    <source>
        <dbReference type="EMBL" id="KAA5599919.1"/>
    </source>
</evidence>
<protein>
    <submittedName>
        <fullName evidence="1">HEAT repeat domain-containing protein</fullName>
    </submittedName>
</protein>
<dbReference type="InterPro" id="IPR011989">
    <property type="entry name" value="ARM-like"/>
</dbReference>
<name>A0A5M6HWK0_9HYPH</name>